<keyword evidence="2" id="KW-1185">Reference proteome</keyword>
<dbReference type="Proteomes" id="UP000523795">
    <property type="component" value="Unassembled WGS sequence"/>
</dbReference>
<name>A0ABX1JR62_9MICC</name>
<evidence type="ECO:0000313" key="1">
    <source>
        <dbReference type="EMBL" id="NKX50756.1"/>
    </source>
</evidence>
<reference evidence="1 2" key="1">
    <citation type="submission" date="2020-04" db="EMBL/GenBank/DDBJ databases">
        <authorList>
            <person name="Liu S."/>
        </authorList>
    </citation>
    <scope>NUCLEOTIDE SEQUENCE [LARGE SCALE GENOMIC DNA]</scope>
    <source>
        <strain evidence="1 2">CGMCC 1.15091</strain>
    </source>
</reference>
<evidence type="ECO:0000313" key="2">
    <source>
        <dbReference type="Proteomes" id="UP000523795"/>
    </source>
</evidence>
<accession>A0ABX1JR62</accession>
<proteinExistence type="predicted"/>
<comment type="caution">
    <text evidence="1">The sequence shown here is derived from an EMBL/GenBank/DDBJ whole genome shotgun (WGS) entry which is preliminary data.</text>
</comment>
<gene>
    <name evidence="1" type="ORF">HER39_09300</name>
</gene>
<sequence>KGVVGVGEAYLVVRNRILDLIAATYPALADECGRKKFEEAHLPEGVTL</sequence>
<protein>
    <submittedName>
        <fullName evidence="1">Uncharacterized protein</fullName>
    </submittedName>
</protein>
<dbReference type="EMBL" id="JAAZSR010000124">
    <property type="protein sequence ID" value="NKX50756.1"/>
    <property type="molecule type" value="Genomic_DNA"/>
</dbReference>
<organism evidence="1 2">
    <name type="scientific">Arthrobacter deserti</name>
    <dbReference type="NCBI Taxonomy" id="1742687"/>
    <lineage>
        <taxon>Bacteria</taxon>
        <taxon>Bacillati</taxon>
        <taxon>Actinomycetota</taxon>
        <taxon>Actinomycetes</taxon>
        <taxon>Micrococcales</taxon>
        <taxon>Micrococcaceae</taxon>
        <taxon>Arthrobacter</taxon>
    </lineage>
</organism>
<feature type="non-terminal residue" evidence="1">
    <location>
        <position position="1"/>
    </location>
</feature>